<evidence type="ECO:0000313" key="3">
    <source>
        <dbReference type="Proteomes" id="UP000613208"/>
    </source>
</evidence>
<evidence type="ECO:0000313" key="2">
    <source>
        <dbReference type="EMBL" id="GFO86119.1"/>
    </source>
</evidence>
<proteinExistence type="predicted"/>
<gene>
    <name evidence="2" type="ORF">ANBU17_24660</name>
</gene>
<keyword evidence="3" id="KW-1185">Reference proteome</keyword>
<feature type="transmembrane region" description="Helical" evidence="1">
    <location>
        <begin position="6"/>
        <end position="28"/>
    </location>
</feature>
<dbReference type="Proteomes" id="UP000613208">
    <property type="component" value="Unassembled WGS sequence"/>
</dbReference>
<keyword evidence="1" id="KW-0472">Membrane</keyword>
<name>A0A916Q804_9FIRM</name>
<evidence type="ECO:0000256" key="1">
    <source>
        <dbReference type="SAM" id="Phobius"/>
    </source>
</evidence>
<dbReference type="AlphaFoldDB" id="A0A916Q804"/>
<dbReference type="EMBL" id="BLYI01000050">
    <property type="protein sequence ID" value="GFO86119.1"/>
    <property type="molecule type" value="Genomic_DNA"/>
</dbReference>
<protein>
    <submittedName>
        <fullName evidence="2">Uncharacterized protein</fullName>
    </submittedName>
</protein>
<sequence length="92" mass="11113">MSYLILIICWIDRAFTTLIFLPMLYILYRKFRPTKPWTPRTMRLYLVCKVLVILFLVRIFCAGFIFTPVNYERFTDSGLFPLIKAIFYSDWP</sequence>
<keyword evidence="1" id="KW-1133">Transmembrane helix</keyword>
<organism evidence="2 3">
    <name type="scientific">Anaerostipes butyraticus</name>
    <dbReference type="NCBI Taxonomy" id="645466"/>
    <lineage>
        <taxon>Bacteria</taxon>
        <taxon>Bacillati</taxon>
        <taxon>Bacillota</taxon>
        <taxon>Clostridia</taxon>
        <taxon>Lachnospirales</taxon>
        <taxon>Lachnospiraceae</taxon>
        <taxon>Anaerostipes</taxon>
    </lineage>
</organism>
<feature type="transmembrane region" description="Helical" evidence="1">
    <location>
        <begin position="44"/>
        <end position="66"/>
    </location>
</feature>
<keyword evidence="1" id="KW-0812">Transmembrane</keyword>
<dbReference type="RefSeq" id="WP_054352595.1">
    <property type="nucleotide sequence ID" value="NZ_BLYI01000050.1"/>
</dbReference>
<accession>A0A916Q804</accession>
<comment type="caution">
    <text evidence="2">The sequence shown here is derived from an EMBL/GenBank/DDBJ whole genome shotgun (WGS) entry which is preliminary data.</text>
</comment>
<reference evidence="2" key="1">
    <citation type="submission" date="2020-06" db="EMBL/GenBank/DDBJ databases">
        <title>Characterization of fructooligosaccharide metabolism and fructooligosaccharide-degrading enzymes in human commensal butyrate producers.</title>
        <authorList>
            <person name="Tanno H."/>
            <person name="Fujii T."/>
            <person name="Hirano K."/>
            <person name="Maeno S."/>
            <person name="Tonozuka T."/>
            <person name="Sakamoto M."/>
            <person name="Ohkuma M."/>
            <person name="Tochio T."/>
            <person name="Endo A."/>
        </authorList>
    </citation>
    <scope>NUCLEOTIDE SEQUENCE</scope>
    <source>
        <strain evidence="2">JCM 17466</strain>
    </source>
</reference>